<dbReference type="InterPro" id="IPR028359">
    <property type="entry name" value="UDP_ManNAc/GlcNAc_DH"/>
</dbReference>
<gene>
    <name evidence="7" type="ORF">DWW08_21840</name>
    <name evidence="6" type="ORF">IA74_010215</name>
</gene>
<dbReference type="EMBL" id="CP036553">
    <property type="protein sequence ID" value="QCQ36459.1"/>
    <property type="molecule type" value="Genomic_DNA"/>
</dbReference>
<dbReference type="PIRSF" id="PIRSF000124">
    <property type="entry name" value="UDPglc_GDPman_dh"/>
    <property type="match status" value="1"/>
</dbReference>
<dbReference type="GO" id="GO:0016616">
    <property type="term" value="F:oxidoreductase activity, acting on the CH-OH group of donors, NAD or NADP as acceptor"/>
    <property type="evidence" value="ECO:0007669"/>
    <property type="project" value="InterPro"/>
</dbReference>
<evidence type="ECO:0000259" key="5">
    <source>
        <dbReference type="SMART" id="SM00984"/>
    </source>
</evidence>
<sequence>MKIAVIGLGYVGLPLARLFSTKYQTIGFDMNQKRVESLMGGHDTTLEVADVLLQSALDSGFKCTSNLEDIRDCNFYVIAVPTPVDRNNRPDLTPLISASETVGKVISKGDIVVYESTVYPGVTEEECLPVVERVSGLKFNLDFFAGYSPERINPGDKEHTVEKIKKVTSGSTPEIADIVDKVYNSVLINGTHKAPSIRVAEASKIIENSQRDVNIAFMNELAKIFNAMDIDTNDVIEAASSKWNFIKLRPGLVGGHCISVDPYYLIQKAQVYGVLPRIMSSARRLNDGMGDYVANQVIKLMNKKGVLVKDSNILLLGITFKENCPDIRNTKVVDIYSTLLEYTKNISVYDPWANAEKVYEEYGIRMIDNVNEKKYDAIILAVGHNEFKTIDIKALGNDISVVFDVKCFLDRAIVDGRL</sequence>
<dbReference type="PANTHER" id="PTHR43491">
    <property type="entry name" value="UDP-N-ACETYL-D-MANNOSAMINE DEHYDROGENASE"/>
    <property type="match status" value="1"/>
</dbReference>
<evidence type="ECO:0000313" key="8">
    <source>
        <dbReference type="Proteomes" id="UP000028294"/>
    </source>
</evidence>
<dbReference type="InterPro" id="IPR008927">
    <property type="entry name" value="6-PGluconate_DH-like_C_sf"/>
</dbReference>
<name>A0A412XRR0_BACFG</name>
<dbReference type="GO" id="GO:0051287">
    <property type="term" value="F:NAD binding"/>
    <property type="evidence" value="ECO:0007669"/>
    <property type="project" value="InterPro"/>
</dbReference>
<dbReference type="SMART" id="SM00984">
    <property type="entry name" value="UDPG_MGDP_dh_C"/>
    <property type="match status" value="1"/>
</dbReference>
<evidence type="ECO:0000256" key="3">
    <source>
        <dbReference type="ARBA" id="ARBA00023027"/>
    </source>
</evidence>
<dbReference type="GO" id="GO:0016628">
    <property type="term" value="F:oxidoreductase activity, acting on the CH-CH group of donors, NAD or NADP as acceptor"/>
    <property type="evidence" value="ECO:0007669"/>
    <property type="project" value="InterPro"/>
</dbReference>
<keyword evidence="2" id="KW-0560">Oxidoreductase</keyword>
<dbReference type="PANTHER" id="PTHR43491:SF2">
    <property type="entry name" value="UDP-N-ACETYL-D-MANNOSAMINE DEHYDROGENASE"/>
    <property type="match status" value="1"/>
</dbReference>
<dbReference type="InterPro" id="IPR014027">
    <property type="entry name" value="UDP-Glc/GDP-Man_DH_C"/>
</dbReference>
<dbReference type="Gene3D" id="3.40.50.720">
    <property type="entry name" value="NAD(P)-binding Rossmann-like Domain"/>
    <property type="match status" value="2"/>
</dbReference>
<dbReference type="Proteomes" id="UP000028294">
    <property type="component" value="Chromosome"/>
</dbReference>
<comment type="similarity">
    <text evidence="1 4">Belongs to the UDP-glucose/GDP-mannose dehydrogenase family.</text>
</comment>
<evidence type="ECO:0000313" key="9">
    <source>
        <dbReference type="Proteomes" id="UP000286270"/>
    </source>
</evidence>
<dbReference type="GO" id="GO:0000271">
    <property type="term" value="P:polysaccharide biosynthetic process"/>
    <property type="evidence" value="ECO:0007669"/>
    <property type="project" value="InterPro"/>
</dbReference>
<protein>
    <submittedName>
        <fullName evidence="7">Nucleotide sugar dehydrogenase</fullName>
    </submittedName>
</protein>
<organism evidence="7 9">
    <name type="scientific">Bacteroides fragilis</name>
    <dbReference type="NCBI Taxonomy" id="817"/>
    <lineage>
        <taxon>Bacteria</taxon>
        <taxon>Pseudomonadati</taxon>
        <taxon>Bacteroidota</taxon>
        <taxon>Bacteroidia</taxon>
        <taxon>Bacteroidales</taxon>
        <taxon>Bacteroidaceae</taxon>
        <taxon>Bacteroides</taxon>
    </lineage>
</organism>
<dbReference type="AlphaFoldDB" id="A0A412XRR0"/>
<dbReference type="Proteomes" id="UP000286270">
    <property type="component" value="Unassembled WGS sequence"/>
</dbReference>
<dbReference type="SUPFAM" id="SSF52413">
    <property type="entry name" value="UDP-glucose/GDP-mannose dehydrogenase C-terminal domain"/>
    <property type="match status" value="1"/>
</dbReference>
<dbReference type="InterPro" id="IPR014026">
    <property type="entry name" value="UDP-Glc/GDP-Man_DH_dimer"/>
</dbReference>
<dbReference type="InterPro" id="IPR036220">
    <property type="entry name" value="UDP-Glc/GDP-Man_DH_C_sf"/>
</dbReference>
<reference evidence="7 9" key="1">
    <citation type="submission" date="2018-08" db="EMBL/GenBank/DDBJ databases">
        <title>A genome reference for cultivated species of the human gut microbiota.</title>
        <authorList>
            <person name="Zou Y."/>
            <person name="Xue W."/>
            <person name="Luo G."/>
        </authorList>
    </citation>
    <scope>NUCLEOTIDE SEQUENCE [LARGE SCALE GENOMIC DNA]</scope>
    <source>
        <strain evidence="7 9">AF14-26</strain>
    </source>
</reference>
<dbReference type="SUPFAM" id="SSF48179">
    <property type="entry name" value="6-phosphogluconate dehydrogenase C-terminal domain-like"/>
    <property type="match status" value="1"/>
</dbReference>
<accession>A0A412XRR0</accession>
<keyword evidence="3" id="KW-0520">NAD</keyword>
<evidence type="ECO:0000313" key="7">
    <source>
        <dbReference type="EMBL" id="RGV47952.1"/>
    </source>
</evidence>
<dbReference type="InterPro" id="IPR036291">
    <property type="entry name" value="NAD(P)-bd_dom_sf"/>
</dbReference>
<evidence type="ECO:0000256" key="4">
    <source>
        <dbReference type="PIRNR" id="PIRNR000124"/>
    </source>
</evidence>
<dbReference type="InterPro" id="IPR017476">
    <property type="entry name" value="UDP-Glc/GDP-Man"/>
</dbReference>
<dbReference type="EMBL" id="QRZH01000028">
    <property type="protein sequence ID" value="RGV47952.1"/>
    <property type="molecule type" value="Genomic_DNA"/>
</dbReference>
<dbReference type="NCBIfam" id="TIGR03026">
    <property type="entry name" value="NDP-sugDHase"/>
    <property type="match status" value="1"/>
</dbReference>
<reference evidence="6 8" key="2">
    <citation type="submission" date="2019-03" db="EMBL/GenBank/DDBJ databases">
        <title>Complete genome assembly of MDR B. fragilis.</title>
        <authorList>
            <person name="Sydenham T.V."/>
            <person name="Hasman H."/>
            <person name="Justesen U.S."/>
        </authorList>
    </citation>
    <scope>NUCLEOTIDE SEQUENCE [LARGE SCALE GENOMIC DNA]</scope>
    <source>
        <strain evidence="6 8">DCMOUH0067B</strain>
    </source>
</reference>
<evidence type="ECO:0000256" key="2">
    <source>
        <dbReference type="ARBA" id="ARBA00023002"/>
    </source>
</evidence>
<feature type="domain" description="UDP-glucose/GDP-mannose dehydrogenase C-terminal" evidence="5">
    <location>
        <begin position="314"/>
        <end position="411"/>
    </location>
</feature>
<dbReference type="Pfam" id="PF00984">
    <property type="entry name" value="UDPG_MGDP_dh"/>
    <property type="match status" value="1"/>
</dbReference>
<dbReference type="Pfam" id="PF03720">
    <property type="entry name" value="UDPG_MGDP_dh_C"/>
    <property type="match status" value="1"/>
</dbReference>
<dbReference type="Pfam" id="PF03721">
    <property type="entry name" value="UDPG_MGDP_dh_N"/>
    <property type="match status" value="1"/>
</dbReference>
<dbReference type="RefSeq" id="WP_032543284.1">
    <property type="nucleotide sequence ID" value="NZ_CP036539.1"/>
</dbReference>
<dbReference type="InterPro" id="IPR001732">
    <property type="entry name" value="UDP-Glc/GDP-Man_DH_N"/>
</dbReference>
<evidence type="ECO:0000313" key="6">
    <source>
        <dbReference type="EMBL" id="QCQ36459.1"/>
    </source>
</evidence>
<dbReference type="SUPFAM" id="SSF51735">
    <property type="entry name" value="NAD(P)-binding Rossmann-fold domains"/>
    <property type="match status" value="1"/>
</dbReference>
<evidence type="ECO:0000256" key="1">
    <source>
        <dbReference type="ARBA" id="ARBA00006601"/>
    </source>
</evidence>
<proteinExistence type="inferred from homology"/>
<dbReference type="PIRSF" id="PIRSF500136">
    <property type="entry name" value="UDP_ManNAc_DH"/>
    <property type="match status" value="1"/>
</dbReference>